<gene>
    <name evidence="1" type="ORF">DL546_000706</name>
</gene>
<accession>A0A420XXT4</accession>
<dbReference type="OrthoDB" id="5210206at2759"/>
<dbReference type="InterPro" id="IPR014086">
    <property type="entry name" value="AtzD/Barbiturase"/>
</dbReference>
<dbReference type="AlphaFoldDB" id="A0A420XXT4"/>
<dbReference type="Gene3D" id="3.30.1330.180">
    <property type="entry name" value="Cyanuric acid hydrolase/Barbiturase, RU B"/>
    <property type="match status" value="1"/>
</dbReference>
<evidence type="ECO:0000313" key="2">
    <source>
        <dbReference type="Proteomes" id="UP000275385"/>
    </source>
</evidence>
<dbReference type="GO" id="GO:0016812">
    <property type="term" value="F:hydrolase activity, acting on carbon-nitrogen (but not peptide) bonds, in cyclic amides"/>
    <property type="evidence" value="ECO:0007669"/>
    <property type="project" value="InterPro"/>
</dbReference>
<proteinExistence type="predicted"/>
<name>A0A420XXT4_9PEZI</name>
<protein>
    <submittedName>
        <fullName evidence="1">Uncharacterized protein</fullName>
    </submittedName>
</protein>
<sequence>MWEPQIPPDAVTIFSKTELSAAVGHTRTFAPHEIGTDEQARQVSATVTQLIDQIHVKPEQVNLVLIKCPSSDKLQAIRARGKVPITADTYGSMAKSRYAAAIGIAAALGEIQECDIPDAMAKGEQ</sequence>
<dbReference type="EMBL" id="QVQW01000102">
    <property type="protein sequence ID" value="RKU40474.1"/>
    <property type="molecule type" value="Genomic_DNA"/>
</dbReference>
<comment type="caution">
    <text evidence="1">The sequence shown here is derived from an EMBL/GenBank/DDBJ whole genome shotgun (WGS) entry which is preliminary data.</text>
</comment>
<reference evidence="1 2" key="1">
    <citation type="submission" date="2018-08" db="EMBL/GenBank/DDBJ databases">
        <title>Draft genome of the lignicolous fungus Coniochaeta pulveracea.</title>
        <authorList>
            <person name="Borstlap C.J."/>
            <person name="De Witt R.N."/>
            <person name="Botha A."/>
            <person name="Volschenk H."/>
        </authorList>
    </citation>
    <scope>NUCLEOTIDE SEQUENCE [LARGE SCALE GENOMIC DNA]</scope>
    <source>
        <strain evidence="1 2">CAB683</strain>
    </source>
</reference>
<dbReference type="InterPro" id="IPR043006">
    <property type="entry name" value="AtzD/Barbiturase_RUB"/>
</dbReference>
<dbReference type="Pfam" id="PF09663">
    <property type="entry name" value="Amido_AtzD_TrzD"/>
    <property type="match status" value="1"/>
</dbReference>
<evidence type="ECO:0000313" key="1">
    <source>
        <dbReference type="EMBL" id="RKU40474.1"/>
    </source>
</evidence>
<keyword evidence="2" id="KW-1185">Reference proteome</keyword>
<dbReference type="Proteomes" id="UP000275385">
    <property type="component" value="Unassembled WGS sequence"/>
</dbReference>
<organism evidence="1 2">
    <name type="scientific">Coniochaeta pulveracea</name>
    <dbReference type="NCBI Taxonomy" id="177199"/>
    <lineage>
        <taxon>Eukaryota</taxon>
        <taxon>Fungi</taxon>
        <taxon>Dikarya</taxon>
        <taxon>Ascomycota</taxon>
        <taxon>Pezizomycotina</taxon>
        <taxon>Sordariomycetes</taxon>
        <taxon>Sordariomycetidae</taxon>
        <taxon>Coniochaetales</taxon>
        <taxon>Coniochaetaceae</taxon>
        <taxon>Coniochaeta</taxon>
    </lineage>
</organism>